<proteinExistence type="predicted"/>
<dbReference type="SUPFAM" id="SSF55961">
    <property type="entry name" value="Bet v1-like"/>
    <property type="match status" value="1"/>
</dbReference>
<evidence type="ECO:0000259" key="1">
    <source>
        <dbReference type="Pfam" id="PF03364"/>
    </source>
</evidence>
<accession>A0A8J8C3Y8</accession>
<evidence type="ECO:0000313" key="2">
    <source>
        <dbReference type="EMBL" id="MBV0923564.1"/>
    </source>
</evidence>
<dbReference type="OrthoDB" id="10357at2157"/>
<organism evidence="2 3">
    <name type="scientific">Haloarcula limicola</name>
    <dbReference type="NCBI Taxonomy" id="1429915"/>
    <lineage>
        <taxon>Archaea</taxon>
        <taxon>Methanobacteriati</taxon>
        <taxon>Methanobacteriota</taxon>
        <taxon>Stenosarchaea group</taxon>
        <taxon>Halobacteria</taxon>
        <taxon>Halobacteriales</taxon>
        <taxon>Haloarculaceae</taxon>
        <taxon>Haloarcula</taxon>
    </lineage>
</organism>
<dbReference type="Proteomes" id="UP000766550">
    <property type="component" value="Unassembled WGS sequence"/>
</dbReference>
<feature type="domain" description="Coenzyme Q-binding protein COQ10 START" evidence="1">
    <location>
        <begin position="10"/>
        <end position="141"/>
    </location>
</feature>
<dbReference type="CDD" id="cd07820">
    <property type="entry name" value="SRPBCC_3"/>
    <property type="match status" value="1"/>
</dbReference>
<dbReference type="InterPro" id="IPR005031">
    <property type="entry name" value="COQ10_START"/>
</dbReference>
<sequence>MVVFEREVRVSAPLSEVWAFHSTSDGLVALTPDWMHLRVEETRGPDGDPNPEVLDEGAVVISTARPFGVGSRQRWVSEIVERRFDEDEGTAVFRDVMRDGPFPKWEHTHRFRADGDDATIVHDRVEYELPGGPLGRAVGPVGFLGMEPVFRYRHQRTKELLEG</sequence>
<comment type="caution">
    <text evidence="2">The sequence shown here is derived from an EMBL/GenBank/DDBJ whole genome shotgun (WGS) entry which is preliminary data.</text>
</comment>
<dbReference type="EMBL" id="JAHQXF010000001">
    <property type="protein sequence ID" value="MBV0923564.1"/>
    <property type="molecule type" value="Genomic_DNA"/>
</dbReference>
<reference evidence="2 3" key="1">
    <citation type="submission" date="2021-06" db="EMBL/GenBank/DDBJ databases">
        <title>New haloarchaea isolates fom saline soil.</title>
        <authorList>
            <person name="Duran-Viseras A."/>
            <person name="Sanchez-Porro C.S."/>
            <person name="Ventosa A."/>
        </authorList>
    </citation>
    <scope>NUCLEOTIDE SEQUENCE [LARGE SCALE GENOMIC DNA]</scope>
    <source>
        <strain evidence="2 3">JCM 183640</strain>
    </source>
</reference>
<protein>
    <submittedName>
        <fullName evidence="2">SRPBCC family protein</fullName>
    </submittedName>
</protein>
<dbReference type="Gene3D" id="3.30.530.20">
    <property type="match status" value="1"/>
</dbReference>
<dbReference type="InterPro" id="IPR023393">
    <property type="entry name" value="START-like_dom_sf"/>
</dbReference>
<keyword evidence="3" id="KW-1185">Reference proteome</keyword>
<gene>
    <name evidence="2" type="ORF">KTS45_05060</name>
</gene>
<evidence type="ECO:0000313" key="3">
    <source>
        <dbReference type="Proteomes" id="UP000766550"/>
    </source>
</evidence>
<dbReference type="Pfam" id="PF03364">
    <property type="entry name" value="Polyketide_cyc"/>
    <property type="match status" value="1"/>
</dbReference>
<name>A0A8J8C3Y8_9EURY</name>
<dbReference type="RefSeq" id="WP_162316688.1">
    <property type="nucleotide sequence ID" value="NZ_JAHQXF010000001.1"/>
</dbReference>
<dbReference type="AlphaFoldDB" id="A0A8J8C3Y8"/>